<name>A0A183E487_9BILA</name>
<dbReference type="Proteomes" id="UP000271098">
    <property type="component" value="Unassembled WGS sequence"/>
</dbReference>
<dbReference type="EMBL" id="UYRT01082903">
    <property type="protein sequence ID" value="VDN26655.1"/>
    <property type="molecule type" value="Genomic_DNA"/>
</dbReference>
<reference evidence="3" key="1">
    <citation type="submission" date="2016-06" db="UniProtKB">
        <authorList>
            <consortium name="WormBaseParasite"/>
        </authorList>
    </citation>
    <scope>IDENTIFICATION</scope>
</reference>
<evidence type="ECO:0000313" key="1">
    <source>
        <dbReference type="EMBL" id="VDN26655.1"/>
    </source>
</evidence>
<accession>A0A183E487</accession>
<gene>
    <name evidence="1" type="ORF">GPUH_LOCUS15776</name>
</gene>
<protein>
    <submittedName>
        <fullName evidence="3">Myotubularin phosphatase domain-containing protein</fullName>
    </submittedName>
</protein>
<dbReference type="SUPFAM" id="SSF50729">
    <property type="entry name" value="PH domain-like"/>
    <property type="match status" value="1"/>
</dbReference>
<reference evidence="1 2" key="2">
    <citation type="submission" date="2018-11" db="EMBL/GenBank/DDBJ databases">
        <authorList>
            <consortium name="Pathogen Informatics"/>
        </authorList>
    </citation>
    <scope>NUCLEOTIDE SEQUENCE [LARGE SCALE GENOMIC DNA]</scope>
</reference>
<sequence length="166" mass="19434">MLQHPFNEQQQHQNHRDSFRSYVTVYENEPQSVAWLVVDMLQHPFNEQQQHQNHRDSFRSYVTVYENESQSVKNGGDAPDFALLNGEIISSQCDDVLLYPPFEENYFGKLYCTNFRICFVPLTQQQQRDPCCSRCLFFDDDHQVPLCCIAAVHYTSSPIGMAVFHF</sequence>
<dbReference type="WBParaSite" id="GPUH_0001580001-mRNA-1">
    <property type="protein sequence ID" value="GPUH_0001580001-mRNA-1"/>
    <property type="gene ID" value="GPUH_0001580001"/>
</dbReference>
<keyword evidence="2" id="KW-1185">Reference proteome</keyword>
<dbReference type="AlphaFoldDB" id="A0A183E487"/>
<evidence type="ECO:0000313" key="3">
    <source>
        <dbReference type="WBParaSite" id="GPUH_0001580001-mRNA-1"/>
    </source>
</evidence>
<proteinExistence type="predicted"/>
<dbReference type="OrthoDB" id="271628at2759"/>
<organism evidence="3">
    <name type="scientific">Gongylonema pulchrum</name>
    <dbReference type="NCBI Taxonomy" id="637853"/>
    <lineage>
        <taxon>Eukaryota</taxon>
        <taxon>Metazoa</taxon>
        <taxon>Ecdysozoa</taxon>
        <taxon>Nematoda</taxon>
        <taxon>Chromadorea</taxon>
        <taxon>Rhabditida</taxon>
        <taxon>Spirurina</taxon>
        <taxon>Spiruromorpha</taxon>
        <taxon>Spiruroidea</taxon>
        <taxon>Gongylonematidae</taxon>
        <taxon>Gongylonema</taxon>
    </lineage>
</organism>
<evidence type="ECO:0000313" key="2">
    <source>
        <dbReference type="Proteomes" id="UP000271098"/>
    </source>
</evidence>